<dbReference type="SUPFAM" id="SSF51395">
    <property type="entry name" value="FMN-linked oxidoreductases"/>
    <property type="match status" value="1"/>
</dbReference>
<accession>A0A9W7XZZ2</accession>
<dbReference type="OrthoDB" id="72788at2759"/>
<dbReference type="Gene3D" id="3.20.20.70">
    <property type="entry name" value="Aldolase class I"/>
    <property type="match status" value="1"/>
</dbReference>
<comment type="caution">
    <text evidence="7">The sequence shown here is derived from an EMBL/GenBank/DDBJ whole genome shotgun (WGS) entry which is preliminary data.</text>
</comment>
<keyword evidence="4" id="KW-0521">NADP</keyword>
<sequence>MRGAGLVMVEATAVLEDGRISPHCLGLWKGEQISGLKRIVDHMHQYGTVAGIQLSHSGRLGSSIPLDQYKEGASCRSNHDAGGWPDRVYGPSAVPFSDQFWNPKELSLEQIEEIQKAFVDAAIRADKAGFDVVDIHAAYGFLLNQFLSPLSNRRTDQYGGSFSNRIRMLVETVRQVRQVWPAEKPLFVSISAVEGAPGGWTFDETASLANILAGEGVDLSEVSEGGNIADAVIPKDHKYRIKVAKSLNEQAPGLLIGAVGLLNDAIQANAILEEQVADAVFSARQFLRNPSFVLSAAHDLGVDIKWINQYECARVKQKYSFF</sequence>
<dbReference type="GO" id="GO:0003959">
    <property type="term" value="F:NADPH dehydrogenase activity"/>
    <property type="evidence" value="ECO:0007669"/>
    <property type="project" value="InterPro"/>
</dbReference>
<proteinExistence type="predicted"/>
<gene>
    <name evidence="7" type="ORF">LPJ53_003998</name>
</gene>
<evidence type="ECO:0000313" key="8">
    <source>
        <dbReference type="Proteomes" id="UP001149813"/>
    </source>
</evidence>
<evidence type="ECO:0000259" key="6">
    <source>
        <dbReference type="Pfam" id="PF00724"/>
    </source>
</evidence>
<comment type="cofactor">
    <cofactor evidence="1">
        <name>FMN</name>
        <dbReference type="ChEBI" id="CHEBI:58210"/>
    </cofactor>
</comment>
<evidence type="ECO:0000256" key="2">
    <source>
        <dbReference type="ARBA" id="ARBA00022630"/>
    </source>
</evidence>
<evidence type="ECO:0000256" key="4">
    <source>
        <dbReference type="ARBA" id="ARBA00022857"/>
    </source>
</evidence>
<dbReference type="InterPro" id="IPR013785">
    <property type="entry name" value="Aldolase_TIM"/>
</dbReference>
<keyword evidence="8" id="KW-1185">Reference proteome</keyword>
<name>A0A9W7XZZ2_9FUNG</name>
<dbReference type="InterPro" id="IPR044152">
    <property type="entry name" value="YqjM-like"/>
</dbReference>
<dbReference type="Pfam" id="PF00724">
    <property type="entry name" value="Oxidored_FMN"/>
    <property type="match status" value="1"/>
</dbReference>
<dbReference type="EMBL" id="JANBOJ010000168">
    <property type="protein sequence ID" value="KAJ1721489.1"/>
    <property type="molecule type" value="Genomic_DNA"/>
</dbReference>
<dbReference type="PANTHER" id="PTHR43303:SF4">
    <property type="entry name" value="NADPH DEHYDROGENASE C23G7.10C-RELATED"/>
    <property type="match status" value="1"/>
</dbReference>
<organism evidence="7 8">
    <name type="scientific">Coemansia erecta</name>
    <dbReference type="NCBI Taxonomy" id="147472"/>
    <lineage>
        <taxon>Eukaryota</taxon>
        <taxon>Fungi</taxon>
        <taxon>Fungi incertae sedis</taxon>
        <taxon>Zoopagomycota</taxon>
        <taxon>Kickxellomycotina</taxon>
        <taxon>Kickxellomycetes</taxon>
        <taxon>Kickxellales</taxon>
        <taxon>Kickxellaceae</taxon>
        <taxon>Coemansia</taxon>
    </lineage>
</organism>
<evidence type="ECO:0000256" key="1">
    <source>
        <dbReference type="ARBA" id="ARBA00001917"/>
    </source>
</evidence>
<dbReference type="AlphaFoldDB" id="A0A9W7XZZ2"/>
<keyword evidence="2" id="KW-0285">Flavoprotein</keyword>
<dbReference type="GO" id="GO:0050661">
    <property type="term" value="F:NADP binding"/>
    <property type="evidence" value="ECO:0007669"/>
    <property type="project" value="InterPro"/>
</dbReference>
<evidence type="ECO:0000256" key="5">
    <source>
        <dbReference type="ARBA" id="ARBA00023002"/>
    </source>
</evidence>
<protein>
    <recommendedName>
        <fullName evidence="6">NADH:flavin oxidoreductase/NADH oxidase N-terminal domain-containing protein</fullName>
    </recommendedName>
</protein>
<dbReference type="Proteomes" id="UP001149813">
    <property type="component" value="Unassembled WGS sequence"/>
</dbReference>
<dbReference type="GO" id="GO:0010181">
    <property type="term" value="F:FMN binding"/>
    <property type="evidence" value="ECO:0007669"/>
    <property type="project" value="InterPro"/>
</dbReference>
<evidence type="ECO:0000313" key="7">
    <source>
        <dbReference type="EMBL" id="KAJ1721489.1"/>
    </source>
</evidence>
<keyword evidence="5" id="KW-0560">Oxidoreductase</keyword>
<evidence type="ECO:0000256" key="3">
    <source>
        <dbReference type="ARBA" id="ARBA00022643"/>
    </source>
</evidence>
<dbReference type="PANTHER" id="PTHR43303">
    <property type="entry name" value="NADPH DEHYDROGENASE C23G7.10C-RELATED"/>
    <property type="match status" value="1"/>
</dbReference>
<feature type="domain" description="NADH:flavin oxidoreductase/NADH oxidase N-terminal" evidence="6">
    <location>
        <begin position="3"/>
        <end position="299"/>
    </location>
</feature>
<dbReference type="InterPro" id="IPR001155">
    <property type="entry name" value="OxRdtase_FMN_N"/>
</dbReference>
<keyword evidence="3" id="KW-0288">FMN</keyword>
<reference evidence="7" key="1">
    <citation type="submission" date="2022-07" db="EMBL/GenBank/DDBJ databases">
        <title>Phylogenomic reconstructions and comparative analyses of Kickxellomycotina fungi.</title>
        <authorList>
            <person name="Reynolds N.K."/>
            <person name="Stajich J.E."/>
            <person name="Barry K."/>
            <person name="Grigoriev I.V."/>
            <person name="Crous P."/>
            <person name="Smith M.E."/>
        </authorList>
    </citation>
    <scope>NUCLEOTIDE SEQUENCE</scope>
    <source>
        <strain evidence="7">NBRC 32514</strain>
    </source>
</reference>